<accession>A0A9W9YXS6</accession>
<organism evidence="2 3">
    <name type="scientific">Desmophyllum pertusum</name>
    <dbReference type="NCBI Taxonomy" id="174260"/>
    <lineage>
        <taxon>Eukaryota</taxon>
        <taxon>Metazoa</taxon>
        <taxon>Cnidaria</taxon>
        <taxon>Anthozoa</taxon>
        <taxon>Hexacorallia</taxon>
        <taxon>Scleractinia</taxon>
        <taxon>Caryophylliina</taxon>
        <taxon>Caryophylliidae</taxon>
        <taxon>Desmophyllum</taxon>
    </lineage>
</organism>
<name>A0A9W9YXS6_9CNID</name>
<keyword evidence="3" id="KW-1185">Reference proteome</keyword>
<dbReference type="AlphaFoldDB" id="A0A9W9YXS6"/>
<dbReference type="Proteomes" id="UP001163046">
    <property type="component" value="Unassembled WGS sequence"/>
</dbReference>
<sequence length="112" mass="12015">MSQFEDLTINKEVTVLNDVFSFICYLGSEQTEVGDGSSAGRDPLASGRGQSQGRKRKRRKTSTSSSSTQLPRKPVQRVRVLSYVGSPAPKGSQVLLELGPETAPLPKHGPGS</sequence>
<comment type="caution">
    <text evidence="2">The sequence shown here is derived from an EMBL/GenBank/DDBJ whole genome shotgun (WGS) entry which is preliminary data.</text>
</comment>
<gene>
    <name evidence="2" type="ORF">OS493_024847</name>
</gene>
<dbReference type="EMBL" id="MU826845">
    <property type="protein sequence ID" value="KAJ7371508.1"/>
    <property type="molecule type" value="Genomic_DNA"/>
</dbReference>
<feature type="region of interest" description="Disordered" evidence="1">
    <location>
        <begin position="31"/>
        <end position="112"/>
    </location>
</feature>
<proteinExistence type="predicted"/>
<evidence type="ECO:0000313" key="2">
    <source>
        <dbReference type="EMBL" id="KAJ7371508.1"/>
    </source>
</evidence>
<evidence type="ECO:0000313" key="3">
    <source>
        <dbReference type="Proteomes" id="UP001163046"/>
    </source>
</evidence>
<evidence type="ECO:0000256" key="1">
    <source>
        <dbReference type="SAM" id="MobiDB-lite"/>
    </source>
</evidence>
<reference evidence="2" key="1">
    <citation type="submission" date="2023-01" db="EMBL/GenBank/DDBJ databases">
        <title>Genome assembly of the deep-sea coral Lophelia pertusa.</title>
        <authorList>
            <person name="Herrera S."/>
            <person name="Cordes E."/>
        </authorList>
    </citation>
    <scope>NUCLEOTIDE SEQUENCE</scope>
    <source>
        <strain evidence="2">USNM1676648</strain>
        <tissue evidence="2">Polyp</tissue>
    </source>
</reference>
<protein>
    <submittedName>
        <fullName evidence="2">Uncharacterized protein</fullName>
    </submittedName>
</protein>